<comment type="caution">
    <text evidence="2">The sequence shown here is derived from an EMBL/GenBank/DDBJ whole genome shotgun (WGS) entry which is preliminary data.</text>
</comment>
<dbReference type="GO" id="GO:0051260">
    <property type="term" value="P:protein homooligomerization"/>
    <property type="evidence" value="ECO:0007669"/>
    <property type="project" value="InterPro"/>
</dbReference>
<dbReference type="Proteomes" id="UP000664859">
    <property type="component" value="Unassembled WGS sequence"/>
</dbReference>
<dbReference type="AlphaFoldDB" id="A0A835ZEN3"/>
<dbReference type="CDD" id="cd18316">
    <property type="entry name" value="BTB_POZ_KCTD-like"/>
    <property type="match status" value="1"/>
</dbReference>
<organism evidence="2 3">
    <name type="scientific">Tribonema minus</name>
    <dbReference type="NCBI Taxonomy" id="303371"/>
    <lineage>
        <taxon>Eukaryota</taxon>
        <taxon>Sar</taxon>
        <taxon>Stramenopiles</taxon>
        <taxon>Ochrophyta</taxon>
        <taxon>PX clade</taxon>
        <taxon>Xanthophyceae</taxon>
        <taxon>Tribonematales</taxon>
        <taxon>Tribonemataceae</taxon>
        <taxon>Tribonema</taxon>
    </lineage>
</organism>
<sequence length="100" mass="10576">MMAGAGSCTAAVVELNVGGALFTTTRSTLAADPDSMLARLVNGNLSSARDAQRRLFIDRDGSNFNIILQYLRNRGRFSLPTCLSQEAVEALQQGGLLSAA</sequence>
<dbReference type="OrthoDB" id="207001at2759"/>
<accession>A0A835ZEN3</accession>
<dbReference type="PANTHER" id="PTHR11145">
    <property type="entry name" value="BTB/POZ DOMAIN-CONTAINING ADAPTER FOR CUL3-MEDIATED RHOA DEGRADATION PROTEIN FAMILY MEMBER"/>
    <property type="match status" value="1"/>
</dbReference>
<dbReference type="InterPro" id="IPR011333">
    <property type="entry name" value="SKP1/BTB/POZ_sf"/>
</dbReference>
<evidence type="ECO:0000313" key="2">
    <source>
        <dbReference type="EMBL" id="KAG5190777.1"/>
    </source>
</evidence>
<dbReference type="InterPro" id="IPR003131">
    <property type="entry name" value="T1-type_BTB"/>
</dbReference>
<dbReference type="EMBL" id="JAFCMP010000028">
    <property type="protein sequence ID" value="KAG5190777.1"/>
    <property type="molecule type" value="Genomic_DNA"/>
</dbReference>
<reference evidence="2" key="1">
    <citation type="submission" date="2021-02" db="EMBL/GenBank/DDBJ databases">
        <title>First Annotated Genome of the Yellow-green Alga Tribonema minus.</title>
        <authorList>
            <person name="Mahan K.M."/>
        </authorList>
    </citation>
    <scope>NUCLEOTIDE SEQUENCE</scope>
    <source>
        <strain evidence="2">UTEX B ZZ1240</strain>
    </source>
</reference>
<name>A0A835ZEN3_9STRA</name>
<dbReference type="Pfam" id="PF02214">
    <property type="entry name" value="BTB_2"/>
    <property type="match status" value="1"/>
</dbReference>
<protein>
    <submittedName>
        <fullName evidence="2">BTB/POZ protein</fullName>
    </submittedName>
</protein>
<dbReference type="PANTHER" id="PTHR11145:SF8">
    <property type="entry name" value="RE57120P"/>
    <property type="match status" value="1"/>
</dbReference>
<keyword evidence="3" id="KW-1185">Reference proteome</keyword>
<dbReference type="InterPro" id="IPR045068">
    <property type="entry name" value="BACURD1-3"/>
</dbReference>
<evidence type="ECO:0000259" key="1">
    <source>
        <dbReference type="Pfam" id="PF02214"/>
    </source>
</evidence>
<dbReference type="Gene3D" id="3.30.710.10">
    <property type="entry name" value="Potassium Channel Kv1.1, Chain A"/>
    <property type="match status" value="1"/>
</dbReference>
<gene>
    <name evidence="2" type="ORF">JKP88DRAFT_231854</name>
</gene>
<proteinExistence type="predicted"/>
<dbReference type="SUPFAM" id="SSF54695">
    <property type="entry name" value="POZ domain"/>
    <property type="match status" value="1"/>
</dbReference>
<feature type="domain" description="Potassium channel tetramerisation-type BTB" evidence="1">
    <location>
        <begin position="13"/>
        <end position="81"/>
    </location>
</feature>
<evidence type="ECO:0000313" key="3">
    <source>
        <dbReference type="Proteomes" id="UP000664859"/>
    </source>
</evidence>